<dbReference type="EnsemblMetazoa" id="GPAI010201-RA">
    <property type="protein sequence ID" value="GPAI010201-PA"/>
    <property type="gene ID" value="GPAI010201"/>
</dbReference>
<accession>A0A1A9ZC53</accession>
<sequence>MKKQLKIVVVLKRLHLPEKESLIRDNSTCLIETLLKTNANAKEQSGGHNMWKRLSIVLAIPIIGLSIVNAYLALQKREPRPSFVKYDHLGRREKRFPWGDGTKSLFHNPHTNALPKGYEN</sequence>
<keyword evidence="9 12" id="KW-0472">Membrane</keyword>
<evidence type="ECO:0000256" key="7">
    <source>
        <dbReference type="ARBA" id="ARBA00022989"/>
    </source>
</evidence>
<comment type="pathway">
    <text evidence="2">Energy metabolism; oxidative phosphorylation.</text>
</comment>
<evidence type="ECO:0000256" key="9">
    <source>
        <dbReference type="ARBA" id="ARBA00023136"/>
    </source>
</evidence>
<dbReference type="SUPFAM" id="SSF81411">
    <property type="entry name" value="Mitochondrial cytochrome c oxidase subunit VIa"/>
    <property type="match status" value="1"/>
</dbReference>
<evidence type="ECO:0000313" key="14">
    <source>
        <dbReference type="Proteomes" id="UP000092445"/>
    </source>
</evidence>
<evidence type="ECO:0000256" key="6">
    <source>
        <dbReference type="ARBA" id="ARBA00022946"/>
    </source>
</evidence>
<keyword evidence="4 12" id="KW-0812">Transmembrane</keyword>
<dbReference type="AlphaFoldDB" id="A0A1A9ZC53"/>
<dbReference type="GO" id="GO:0005743">
    <property type="term" value="C:mitochondrial inner membrane"/>
    <property type="evidence" value="ECO:0007669"/>
    <property type="project" value="UniProtKB-SubCell"/>
</dbReference>
<dbReference type="InterPro" id="IPR001349">
    <property type="entry name" value="Cyt_c_oxidase_su6a"/>
</dbReference>
<proteinExistence type="inferred from homology"/>
<comment type="similarity">
    <text evidence="3 10">Belongs to the cytochrome c oxidase subunit 6A family.</text>
</comment>
<dbReference type="PANTHER" id="PTHR11504:SF0">
    <property type="entry name" value="CYTOCHROME C OXIDASE SUBUNIT"/>
    <property type="match status" value="1"/>
</dbReference>
<evidence type="ECO:0008006" key="15">
    <source>
        <dbReference type="Google" id="ProtNLM"/>
    </source>
</evidence>
<evidence type="ECO:0000256" key="10">
    <source>
        <dbReference type="RuleBase" id="RU004396"/>
    </source>
</evidence>
<evidence type="ECO:0000256" key="2">
    <source>
        <dbReference type="ARBA" id="ARBA00004673"/>
    </source>
</evidence>
<evidence type="ECO:0000256" key="3">
    <source>
        <dbReference type="ARBA" id="ARBA00005553"/>
    </source>
</evidence>
<reference evidence="14" key="1">
    <citation type="submission" date="2014-03" db="EMBL/GenBank/DDBJ databases">
        <authorList>
            <person name="Aksoy S."/>
            <person name="Warren W."/>
            <person name="Wilson R.K."/>
        </authorList>
    </citation>
    <scope>NUCLEOTIDE SEQUENCE [LARGE SCALE GENOMIC DNA]</scope>
    <source>
        <strain evidence="14">IAEA</strain>
    </source>
</reference>
<evidence type="ECO:0000256" key="8">
    <source>
        <dbReference type="ARBA" id="ARBA00023128"/>
    </source>
</evidence>
<evidence type="ECO:0000256" key="5">
    <source>
        <dbReference type="ARBA" id="ARBA00022792"/>
    </source>
</evidence>
<feature type="region of interest" description="Disordered" evidence="11">
    <location>
        <begin position="100"/>
        <end position="120"/>
    </location>
</feature>
<feature type="transmembrane region" description="Helical" evidence="12">
    <location>
        <begin position="54"/>
        <end position="74"/>
    </location>
</feature>
<keyword evidence="7 12" id="KW-1133">Transmembrane helix</keyword>
<dbReference type="VEuPathDB" id="VectorBase:GPAI010201"/>
<dbReference type="Pfam" id="PF02046">
    <property type="entry name" value="COX6A"/>
    <property type="match status" value="1"/>
</dbReference>
<evidence type="ECO:0000256" key="1">
    <source>
        <dbReference type="ARBA" id="ARBA00004434"/>
    </source>
</evidence>
<evidence type="ECO:0000256" key="4">
    <source>
        <dbReference type="ARBA" id="ARBA00022692"/>
    </source>
</evidence>
<comment type="subcellular location">
    <subcellularLocation>
        <location evidence="1">Mitochondrion inner membrane</location>
        <topology evidence="1">Single-pass membrane protein</topology>
    </subcellularLocation>
</comment>
<organism evidence="13 14">
    <name type="scientific">Glossina pallidipes</name>
    <name type="common">Tsetse fly</name>
    <dbReference type="NCBI Taxonomy" id="7398"/>
    <lineage>
        <taxon>Eukaryota</taxon>
        <taxon>Metazoa</taxon>
        <taxon>Ecdysozoa</taxon>
        <taxon>Arthropoda</taxon>
        <taxon>Hexapoda</taxon>
        <taxon>Insecta</taxon>
        <taxon>Pterygota</taxon>
        <taxon>Neoptera</taxon>
        <taxon>Endopterygota</taxon>
        <taxon>Diptera</taxon>
        <taxon>Brachycera</taxon>
        <taxon>Muscomorpha</taxon>
        <taxon>Hippoboscoidea</taxon>
        <taxon>Glossinidae</taxon>
        <taxon>Glossina</taxon>
    </lineage>
</organism>
<dbReference type="FunFam" id="4.10.95.10:FF:000001">
    <property type="entry name" value="Cytochrome c oxidase subunit 6A, mitochondrial"/>
    <property type="match status" value="1"/>
</dbReference>
<dbReference type="Proteomes" id="UP000092445">
    <property type="component" value="Unassembled WGS sequence"/>
</dbReference>
<evidence type="ECO:0000256" key="12">
    <source>
        <dbReference type="SAM" id="Phobius"/>
    </source>
</evidence>
<dbReference type="STRING" id="7398.A0A1A9ZC53"/>
<keyword evidence="8" id="KW-0496">Mitochondrion</keyword>
<keyword evidence="5" id="KW-0999">Mitochondrion inner membrane</keyword>
<evidence type="ECO:0000256" key="11">
    <source>
        <dbReference type="SAM" id="MobiDB-lite"/>
    </source>
</evidence>
<keyword evidence="6" id="KW-0809">Transit peptide</keyword>
<protein>
    <recommendedName>
        <fullName evidence="15">Cytochrome c oxidase polypeptide VIa</fullName>
    </recommendedName>
</protein>
<dbReference type="InterPro" id="IPR036418">
    <property type="entry name" value="Cyt_c_oxidase_su6a_sf"/>
</dbReference>
<name>A0A1A9ZC53_GLOPL</name>
<reference evidence="13" key="2">
    <citation type="submission" date="2020-05" db="UniProtKB">
        <authorList>
            <consortium name="EnsemblMetazoa"/>
        </authorList>
    </citation>
    <scope>IDENTIFICATION</scope>
    <source>
        <strain evidence="13">IAEA</strain>
    </source>
</reference>
<keyword evidence="14" id="KW-1185">Reference proteome</keyword>
<dbReference type="PANTHER" id="PTHR11504">
    <property type="entry name" value="CYTOCHROME C OXIDASE POLYPEPTIDE VIA"/>
    <property type="match status" value="1"/>
</dbReference>
<dbReference type="GO" id="GO:0030234">
    <property type="term" value="F:enzyme regulator activity"/>
    <property type="evidence" value="ECO:0007669"/>
    <property type="project" value="TreeGrafter"/>
</dbReference>
<dbReference type="GO" id="GO:0006123">
    <property type="term" value="P:mitochondrial electron transport, cytochrome c to oxygen"/>
    <property type="evidence" value="ECO:0007669"/>
    <property type="project" value="TreeGrafter"/>
</dbReference>
<dbReference type="Gene3D" id="4.10.95.10">
    <property type="entry name" value="Cytochrome c oxidase, subunit VIa"/>
    <property type="match status" value="1"/>
</dbReference>
<evidence type="ECO:0000313" key="13">
    <source>
        <dbReference type="EnsemblMetazoa" id="GPAI010201-PA"/>
    </source>
</evidence>